<sequence length="797" mass="91134">MQNICRSMLRYHDTLGIKNVISLPFSYHRTRLTHPAILVSLTMAFIWICGSPTAVLADTPLSSVDSVNGEPDWSLCEDDYWIPPPHPTVSTEGIDLTSTYLLADESSVSDENIFTLEGNVQVRRGTKYLSADIAQYDKPSETVDVQGHIEVWDAGHYVVGDSAHIDLSSNESQIENAKFLLTEKHGHGTARQIRLRNPNRMTAKNATYTTCTPSPEHFDTGLAGEEDSKTKGWWLTAKQIKVDKAKDSGTARNVTVKLKNIPVFYTPYLTFPLSDKRKTGFLLPNFGVSDSNGVDIMVPFYWNIAPEQDATFAARGMADRGILLQGEYRYLTRIGTGSIGLEILPNDDLRNESRSAFRFQHTGNISTRWHADVNFNRISDKNYFEDMGASLDMSSTRFLERRADISYLNDHWWARGRIQDYQILDETILAESRPYEQFPQLRFGTQFPERNRTFNFQFEGEWVNFQRRSSVTGTRLDITPSVSYPLYTASTFLVPKLSLRHTRYDLSGTDAKKPNAPKRTLPIFSLDSGIFLDRQTRLGKRAYTQTLEPRLYYLFVPYDDQNDIPVFDTGEYTFNFGKLFREHRFTGADRVGDAHQVSLALTTRLLDEQTAEEVFRASVGQIRYLRDRKVRLPEQKTIDTESSSEIITEMAAKIAREWRILGGLQYNVQDNTATKTNFSVRYKPDDQRVFNLGYRYDRAHEEQANTSFRWSLTKNWGAIGRWTYALPESRTLETVAGLEYDRCCWGARVLVQRFLSSTDGNFNNAFFLQLELKGLAGIGRKTGQFLTRTVPGYQNRF</sequence>
<comment type="subunit">
    <text evidence="4">Component of the lipopolysaccharide transport and assembly complex. Interacts with LptE and LptA.</text>
</comment>
<dbReference type="EMBL" id="CAADFF010000006">
    <property type="protein sequence ID" value="VFJ87353.1"/>
    <property type="molecule type" value="Genomic_DNA"/>
</dbReference>
<dbReference type="Pfam" id="PF03968">
    <property type="entry name" value="LptD_N"/>
    <property type="match status" value="1"/>
</dbReference>
<feature type="transmembrane region" description="Helical" evidence="5">
    <location>
        <begin position="36"/>
        <end position="57"/>
    </location>
</feature>
<protein>
    <recommendedName>
        <fullName evidence="4">LPS-assembly protein LptD</fullName>
    </recommendedName>
</protein>
<gene>
    <name evidence="4" type="primary">lptD</name>
    <name evidence="8" type="ORF">BECKLFY1418B_GA0070995_100625</name>
</gene>
<keyword evidence="3 4" id="KW-0998">Cell outer membrane</keyword>
<dbReference type="GO" id="GO:0043165">
    <property type="term" value="P:Gram-negative-bacterium-type cell outer membrane assembly"/>
    <property type="evidence" value="ECO:0007669"/>
    <property type="project" value="UniProtKB-UniRule"/>
</dbReference>
<dbReference type="GO" id="GO:0009279">
    <property type="term" value="C:cell outer membrane"/>
    <property type="evidence" value="ECO:0007669"/>
    <property type="project" value="UniProtKB-SubCell"/>
</dbReference>
<keyword evidence="1 4" id="KW-0732">Signal</keyword>
<evidence type="ECO:0000256" key="4">
    <source>
        <dbReference type="HAMAP-Rule" id="MF_01411"/>
    </source>
</evidence>
<dbReference type="InterPro" id="IPR050218">
    <property type="entry name" value="LptD"/>
</dbReference>
<comment type="subcellular location">
    <subcellularLocation>
        <location evidence="4">Cell outer membrane</location>
    </subcellularLocation>
</comment>
<feature type="domain" description="LptD C-terminal" evidence="7">
    <location>
        <begin position="353"/>
        <end position="716"/>
    </location>
</feature>
<evidence type="ECO:0000256" key="5">
    <source>
        <dbReference type="SAM" id="Phobius"/>
    </source>
</evidence>
<dbReference type="PANTHER" id="PTHR30189">
    <property type="entry name" value="LPS-ASSEMBLY PROTEIN"/>
    <property type="match status" value="1"/>
</dbReference>
<evidence type="ECO:0000313" key="8">
    <source>
        <dbReference type="EMBL" id="VFJ87353.1"/>
    </source>
</evidence>
<evidence type="ECO:0000256" key="3">
    <source>
        <dbReference type="ARBA" id="ARBA00023237"/>
    </source>
</evidence>
<organism evidence="8">
    <name type="scientific">Candidatus Kentrum sp. LFY</name>
    <dbReference type="NCBI Taxonomy" id="2126342"/>
    <lineage>
        <taxon>Bacteria</taxon>
        <taxon>Pseudomonadati</taxon>
        <taxon>Pseudomonadota</taxon>
        <taxon>Gammaproteobacteria</taxon>
        <taxon>Candidatus Kentrum</taxon>
    </lineage>
</organism>
<comment type="similarity">
    <text evidence="4">Belongs to the LptD family.</text>
</comment>
<comment type="function">
    <text evidence="4">Together with LptE, is involved in the assembly of lipopolysaccharide (LPS) at the surface of the outer membrane.</text>
</comment>
<dbReference type="InterPro" id="IPR007543">
    <property type="entry name" value="LptD_C"/>
</dbReference>
<dbReference type="InterPro" id="IPR005653">
    <property type="entry name" value="OstA-like_N"/>
</dbReference>
<dbReference type="AlphaFoldDB" id="A0A450U6P5"/>
<keyword evidence="5" id="KW-0812">Transmembrane</keyword>
<dbReference type="HAMAP" id="MF_01411">
    <property type="entry name" value="LPS_assembly_LptD"/>
    <property type="match status" value="1"/>
</dbReference>
<dbReference type="PANTHER" id="PTHR30189:SF1">
    <property type="entry name" value="LPS-ASSEMBLY PROTEIN LPTD"/>
    <property type="match status" value="1"/>
</dbReference>
<evidence type="ECO:0000259" key="6">
    <source>
        <dbReference type="Pfam" id="PF03968"/>
    </source>
</evidence>
<name>A0A450U6P5_9GAMM</name>
<dbReference type="GO" id="GO:0015920">
    <property type="term" value="P:lipopolysaccharide transport"/>
    <property type="evidence" value="ECO:0007669"/>
    <property type="project" value="InterPro"/>
</dbReference>
<dbReference type="GO" id="GO:1990351">
    <property type="term" value="C:transporter complex"/>
    <property type="evidence" value="ECO:0007669"/>
    <property type="project" value="TreeGrafter"/>
</dbReference>
<keyword evidence="2 4" id="KW-0472">Membrane</keyword>
<reference evidence="8" key="1">
    <citation type="submission" date="2019-02" db="EMBL/GenBank/DDBJ databases">
        <authorList>
            <person name="Gruber-Vodicka R. H."/>
            <person name="Seah K. B. B."/>
        </authorList>
    </citation>
    <scope>NUCLEOTIDE SEQUENCE</scope>
    <source>
        <strain evidence="8">BECK_M7</strain>
    </source>
</reference>
<dbReference type="Pfam" id="PF04453">
    <property type="entry name" value="LptD"/>
    <property type="match status" value="1"/>
</dbReference>
<evidence type="ECO:0000256" key="2">
    <source>
        <dbReference type="ARBA" id="ARBA00023136"/>
    </source>
</evidence>
<evidence type="ECO:0000259" key="7">
    <source>
        <dbReference type="Pfam" id="PF04453"/>
    </source>
</evidence>
<keyword evidence="5" id="KW-1133">Transmembrane helix</keyword>
<comment type="caution">
    <text evidence="4">Lacks conserved residue(s) required for the propagation of feature annotation.</text>
</comment>
<evidence type="ECO:0000256" key="1">
    <source>
        <dbReference type="ARBA" id="ARBA00022729"/>
    </source>
</evidence>
<accession>A0A450U6P5</accession>
<proteinExistence type="inferred from homology"/>
<dbReference type="InterPro" id="IPR020889">
    <property type="entry name" value="LipoPS_assembly_LptD"/>
</dbReference>
<feature type="domain" description="Organic solvent tolerance-like N-terminal" evidence="6">
    <location>
        <begin position="103"/>
        <end position="243"/>
    </location>
</feature>